<organism evidence="2 3">
    <name type="scientific">Lacrimispora celerecrescens</name>
    <dbReference type="NCBI Taxonomy" id="29354"/>
    <lineage>
        <taxon>Bacteria</taxon>
        <taxon>Bacillati</taxon>
        <taxon>Bacillota</taxon>
        <taxon>Clostridia</taxon>
        <taxon>Lachnospirales</taxon>
        <taxon>Lachnospiraceae</taxon>
        <taxon>Lacrimispora</taxon>
    </lineage>
</organism>
<comment type="caution">
    <text evidence="2">The sequence shown here is derived from an EMBL/GenBank/DDBJ whole genome shotgun (WGS) entry which is preliminary data.</text>
</comment>
<dbReference type="Gene3D" id="3.40.50.850">
    <property type="entry name" value="Isochorismatase-like"/>
    <property type="match status" value="1"/>
</dbReference>
<dbReference type="RefSeq" id="WP_038283212.1">
    <property type="nucleotide sequence ID" value="NZ_JPME01000021.1"/>
</dbReference>
<protein>
    <recommendedName>
        <fullName evidence="1">Isochorismatase-like domain-containing protein</fullName>
    </recommendedName>
</protein>
<evidence type="ECO:0000313" key="3">
    <source>
        <dbReference type="Proteomes" id="UP000028525"/>
    </source>
</evidence>
<dbReference type="AlphaFoldDB" id="A0A084JJ68"/>
<name>A0A084JJ68_9FIRM</name>
<reference evidence="2 3" key="1">
    <citation type="submission" date="2014-07" db="EMBL/GenBank/DDBJ databases">
        <title>Draft genome of Clostridium celerecrescens 152B isolated from sediments associated with methane hydrate from Krishna Godavari basin.</title>
        <authorList>
            <person name="Honkalas V.S."/>
            <person name="Dabir A.P."/>
            <person name="Arora P."/>
            <person name="Dhakephalkar P.K."/>
        </authorList>
    </citation>
    <scope>NUCLEOTIDE SEQUENCE [LARGE SCALE GENOMIC DNA]</scope>
    <source>
        <strain evidence="2 3">152B</strain>
    </source>
</reference>
<accession>A0A084JJ68</accession>
<dbReference type="Pfam" id="PF00857">
    <property type="entry name" value="Isochorismatase"/>
    <property type="match status" value="1"/>
</dbReference>
<evidence type="ECO:0000313" key="2">
    <source>
        <dbReference type="EMBL" id="KEZ89002.1"/>
    </source>
</evidence>
<evidence type="ECO:0000259" key="1">
    <source>
        <dbReference type="Pfam" id="PF00857"/>
    </source>
</evidence>
<sequence>MKKALLIIDVQNDYFEGGKSELYNSYKALMNIEKVLKLFRESGQPVIHVFMASLDGLFARVIKTDEFIN</sequence>
<gene>
    <name evidence="2" type="ORF">IO98_17295</name>
</gene>
<dbReference type="InterPro" id="IPR036380">
    <property type="entry name" value="Isochorismatase-like_sf"/>
</dbReference>
<feature type="domain" description="Isochorismatase-like" evidence="1">
    <location>
        <begin position="4"/>
        <end position="49"/>
    </location>
</feature>
<dbReference type="Proteomes" id="UP000028525">
    <property type="component" value="Unassembled WGS sequence"/>
</dbReference>
<dbReference type="InterPro" id="IPR000868">
    <property type="entry name" value="Isochorismatase-like_dom"/>
</dbReference>
<dbReference type="EMBL" id="JPME01000021">
    <property type="protein sequence ID" value="KEZ89002.1"/>
    <property type="molecule type" value="Genomic_DNA"/>
</dbReference>
<dbReference type="SUPFAM" id="SSF52499">
    <property type="entry name" value="Isochorismatase-like hydrolases"/>
    <property type="match status" value="1"/>
</dbReference>
<proteinExistence type="predicted"/>
<keyword evidence="3" id="KW-1185">Reference proteome</keyword>
<dbReference type="STRING" id="29354.IO98_17295"/>